<reference evidence="9 10" key="1">
    <citation type="submission" date="2025-04" db="UniProtKB">
        <authorList>
            <consortium name="RefSeq"/>
        </authorList>
    </citation>
    <scope>IDENTIFICATION</scope>
</reference>
<evidence type="ECO:0000256" key="2">
    <source>
        <dbReference type="ARBA" id="ARBA00022771"/>
    </source>
</evidence>
<evidence type="ECO:0000313" key="10">
    <source>
        <dbReference type="RefSeq" id="XP_014486414.1"/>
    </source>
</evidence>
<evidence type="ECO:0000256" key="6">
    <source>
        <dbReference type="SAM" id="MobiDB-lite"/>
    </source>
</evidence>
<organism evidence="8 10">
    <name type="scientific">Dinoponera quadriceps</name>
    <name type="common">South American ant</name>
    <dbReference type="NCBI Taxonomy" id="609295"/>
    <lineage>
        <taxon>Eukaryota</taxon>
        <taxon>Metazoa</taxon>
        <taxon>Ecdysozoa</taxon>
        <taxon>Arthropoda</taxon>
        <taxon>Hexapoda</taxon>
        <taxon>Insecta</taxon>
        <taxon>Pterygota</taxon>
        <taxon>Neoptera</taxon>
        <taxon>Endopterygota</taxon>
        <taxon>Hymenoptera</taxon>
        <taxon>Apocrita</taxon>
        <taxon>Aculeata</taxon>
        <taxon>Formicoidea</taxon>
        <taxon>Formicidae</taxon>
        <taxon>Ponerinae</taxon>
        <taxon>Ponerini</taxon>
        <taxon>Dinoponera</taxon>
    </lineage>
</organism>
<protein>
    <submittedName>
        <fullName evidence="9 10">Uncharacterized protein LOC106750523 isoform X1</fullName>
    </submittedName>
</protein>
<dbReference type="GeneID" id="106750523"/>
<dbReference type="SMART" id="SM00692">
    <property type="entry name" value="DM3"/>
    <property type="match status" value="1"/>
</dbReference>
<keyword evidence="8" id="KW-1185">Reference proteome</keyword>
<dbReference type="RefSeq" id="XP_014486413.1">
    <property type="nucleotide sequence ID" value="XM_014630927.1"/>
</dbReference>
<keyword evidence="2 5" id="KW-0863">Zinc-finger</keyword>
<evidence type="ECO:0000256" key="3">
    <source>
        <dbReference type="ARBA" id="ARBA00022833"/>
    </source>
</evidence>
<dbReference type="PROSITE" id="PS50950">
    <property type="entry name" value="ZF_THAP"/>
    <property type="match status" value="1"/>
</dbReference>
<dbReference type="AlphaFoldDB" id="A0A6P3Y8U8"/>
<dbReference type="RefSeq" id="XP_014486414.1">
    <property type="nucleotide sequence ID" value="XM_014630928.1"/>
</dbReference>
<dbReference type="OrthoDB" id="7555211at2759"/>
<evidence type="ECO:0000256" key="4">
    <source>
        <dbReference type="ARBA" id="ARBA00023125"/>
    </source>
</evidence>
<evidence type="ECO:0000256" key="1">
    <source>
        <dbReference type="ARBA" id="ARBA00022723"/>
    </source>
</evidence>
<dbReference type="GO" id="GO:0003677">
    <property type="term" value="F:DNA binding"/>
    <property type="evidence" value="ECO:0007669"/>
    <property type="project" value="UniProtKB-UniRule"/>
</dbReference>
<dbReference type="SMART" id="SM00980">
    <property type="entry name" value="THAP"/>
    <property type="match status" value="1"/>
</dbReference>
<accession>A0A6P3Y8U8</accession>
<evidence type="ECO:0000256" key="5">
    <source>
        <dbReference type="PROSITE-ProRule" id="PRU00309"/>
    </source>
</evidence>
<keyword evidence="3" id="KW-0862">Zinc</keyword>
<feature type="region of interest" description="Disordered" evidence="6">
    <location>
        <begin position="139"/>
        <end position="175"/>
    </location>
</feature>
<name>A0A6P3Y8U8_DINQU</name>
<dbReference type="InterPro" id="IPR038441">
    <property type="entry name" value="THAP_Znf_sf"/>
</dbReference>
<gene>
    <name evidence="9 10" type="primary">LOC106750523</name>
</gene>
<keyword evidence="4 5" id="KW-0238">DNA-binding</keyword>
<dbReference type="KEGG" id="dqu:106750523"/>
<dbReference type="GO" id="GO:0008270">
    <property type="term" value="F:zinc ion binding"/>
    <property type="evidence" value="ECO:0007669"/>
    <property type="project" value="UniProtKB-KW"/>
</dbReference>
<evidence type="ECO:0000313" key="8">
    <source>
        <dbReference type="Proteomes" id="UP000515204"/>
    </source>
</evidence>
<dbReference type="InterPro" id="IPR006612">
    <property type="entry name" value="THAP_Znf"/>
</dbReference>
<dbReference type="Gene3D" id="6.20.210.20">
    <property type="entry name" value="THAP domain"/>
    <property type="match status" value="1"/>
</dbReference>
<feature type="domain" description="THAP-type" evidence="7">
    <location>
        <begin position="1"/>
        <end position="84"/>
    </location>
</feature>
<dbReference type="Proteomes" id="UP000515204">
    <property type="component" value="Unplaced"/>
</dbReference>
<dbReference type="Pfam" id="PF13842">
    <property type="entry name" value="zf-Tnp_2"/>
    <property type="match status" value="1"/>
</dbReference>
<dbReference type="InterPro" id="IPR032718">
    <property type="entry name" value="PGBD4_Znf_C"/>
</dbReference>
<sequence length="391" mass="45014">MSTRRCYLCERKANATENISLHRFPREQQLRSKWLNACNLSETDDVSKVYICSCHFKDENYRQKIALGKYVGNWLLPGAVPSVINARKMVHINDKVVQCLDIFIEDSEDISPERETISDDMNNEPATIVNVKTKCHQPSTLLKETTEPKNNENKLYVSPGENKNDDEIPDDDAGGLEEECVCTPKKRRVAEPRFVSEICVSDVATPKKAKRVIALVKQNDAKQRKKINALHRQKRDLLKRITYLRSMVKHLQQRGLMSESAGECVKIMARQKRRRRTVRDNEFESSDSDCHKVNKKKISHKQFKEELLLGLVGDLRVTTKTGRPSSNDKEQRLDGTLHIITLHPQRKHKDCTVCSNRNIPGGRKETTYICETCDRKPGLHVGECFKRYHTM</sequence>
<keyword evidence="1" id="KW-0479">Metal-binding</keyword>
<evidence type="ECO:0000313" key="9">
    <source>
        <dbReference type="RefSeq" id="XP_014486413.1"/>
    </source>
</evidence>
<dbReference type="Pfam" id="PF05485">
    <property type="entry name" value="THAP"/>
    <property type="match status" value="1"/>
</dbReference>
<evidence type="ECO:0000259" key="7">
    <source>
        <dbReference type="PROSITE" id="PS50950"/>
    </source>
</evidence>
<proteinExistence type="predicted"/>
<dbReference type="SUPFAM" id="SSF57716">
    <property type="entry name" value="Glucocorticoid receptor-like (DNA-binding domain)"/>
    <property type="match status" value="1"/>
</dbReference>